<evidence type="ECO:0000256" key="5">
    <source>
        <dbReference type="ARBA" id="ARBA00023242"/>
    </source>
</evidence>
<evidence type="ECO:0000256" key="2">
    <source>
        <dbReference type="ARBA" id="ARBA00023015"/>
    </source>
</evidence>
<reference evidence="8" key="2">
    <citation type="journal article" date="2023" name="IMA Fungus">
        <title>Comparative genomic study of the Penicillium genus elucidates a diverse pangenome and 15 lateral gene transfer events.</title>
        <authorList>
            <person name="Petersen C."/>
            <person name="Sorensen T."/>
            <person name="Nielsen M.R."/>
            <person name="Sondergaard T.E."/>
            <person name="Sorensen J.L."/>
            <person name="Fitzpatrick D.A."/>
            <person name="Frisvad J.C."/>
            <person name="Nielsen K.L."/>
        </authorList>
    </citation>
    <scope>NUCLEOTIDE SEQUENCE</scope>
    <source>
        <strain evidence="8">IBT 29495</strain>
    </source>
</reference>
<organism evidence="8 9">
    <name type="scientific">Penicillium fimorum</name>
    <dbReference type="NCBI Taxonomy" id="1882269"/>
    <lineage>
        <taxon>Eukaryota</taxon>
        <taxon>Fungi</taxon>
        <taxon>Dikarya</taxon>
        <taxon>Ascomycota</taxon>
        <taxon>Pezizomycotina</taxon>
        <taxon>Eurotiomycetes</taxon>
        <taxon>Eurotiomycetidae</taxon>
        <taxon>Eurotiales</taxon>
        <taxon>Aspergillaceae</taxon>
        <taxon>Penicillium</taxon>
    </lineage>
</organism>
<evidence type="ECO:0000256" key="6">
    <source>
        <dbReference type="SAM" id="MobiDB-lite"/>
    </source>
</evidence>
<dbReference type="GO" id="GO:0008270">
    <property type="term" value="F:zinc ion binding"/>
    <property type="evidence" value="ECO:0007669"/>
    <property type="project" value="InterPro"/>
</dbReference>
<dbReference type="Proteomes" id="UP001149954">
    <property type="component" value="Unassembled WGS sequence"/>
</dbReference>
<proteinExistence type="predicted"/>
<evidence type="ECO:0000313" key="8">
    <source>
        <dbReference type="EMBL" id="KAJ5520711.1"/>
    </source>
</evidence>
<dbReference type="Gene3D" id="4.10.240.10">
    <property type="entry name" value="Zn(2)-C6 fungal-type DNA-binding domain"/>
    <property type="match status" value="1"/>
</dbReference>
<comment type="caution">
    <text evidence="8">The sequence shown here is derived from an EMBL/GenBank/DDBJ whole genome shotgun (WGS) entry which is preliminary data.</text>
</comment>
<dbReference type="AlphaFoldDB" id="A0A9W9Y5V8"/>
<keyword evidence="2" id="KW-0805">Transcription regulation</keyword>
<dbReference type="GO" id="GO:0000981">
    <property type="term" value="F:DNA-binding transcription factor activity, RNA polymerase II-specific"/>
    <property type="evidence" value="ECO:0007669"/>
    <property type="project" value="InterPro"/>
</dbReference>
<dbReference type="PANTHER" id="PTHR46910">
    <property type="entry name" value="TRANSCRIPTION FACTOR PDR1"/>
    <property type="match status" value="1"/>
</dbReference>
<evidence type="ECO:0000313" key="9">
    <source>
        <dbReference type="Proteomes" id="UP001149954"/>
    </source>
</evidence>
<gene>
    <name evidence="8" type="ORF">N7463_001164</name>
</gene>
<dbReference type="InterPro" id="IPR007219">
    <property type="entry name" value="XnlR_reg_dom"/>
</dbReference>
<sequence length="729" mass="82123">MMNGVLNQGRVDFTRQHLPRLSRTEPGHPRRRRRERKACETCRHRKIKCEITTKSKCSYCSKANIPCSLTDHRRQRHLKNQDMIDRLEANIQRIEAHFRKIGFDLGQDVNGSSFIEGFEQSDESSASSPAENTDLRRDTGIWDSGPMHMDTQQYRYVATQNAYHTLVNPSGVYEIIPDDLPCFSVPRCFTDTPNYGFSVLSPEGQKWITHKTEGGCVDNLESFLSSGIHQKTDRGLLEGLISDKDFCPFPPKNEIASLVNDYLQQFNPLCPIFQPSLLLSLCDDDNLQTIFDFPGRWASLNVVLAIGFMLRVKGSSFVQVEHQKSWLFMKNALGVLNELCFGPPDLWTVQALLGMIVFLLGTLSSQPCGHLISSVVQICHEIRLERSEDGSGLFPEELEHRRRIFWIAYCLDKEISLRDGIPLAQRDDDMDVLLPMEAPLDNIGTMPTTDQQETFNAFRSACELALINSQVHKHLYSLAAADRPFVEVAAAVTMLNQKLQQWKDSIPTEFRPDLQRISAFPQSPTAAALLLLHFSYFNCLIAIHRVTATRGSSLGVDLVESNNFHIPPNPGVFMSESLCTKSAVASINLIKYMPKSDIILIGIMIYYPVLASKTLSSTIVRNPQDSSRIYHTRLIMQVEAFVSTLVLGTPNKGIEGLLKDLQDNRELDKERGAFAPQPNRRTYEDSLVVTHPTTKSPACGLSTAERTGSPVFHTLWSYVLVNAWEGNIE</sequence>
<protein>
    <recommendedName>
        <fullName evidence="7">Zn(2)-C6 fungal-type domain-containing protein</fullName>
    </recommendedName>
</protein>
<accession>A0A9W9Y5V8</accession>
<keyword evidence="9" id="KW-1185">Reference proteome</keyword>
<keyword evidence="1" id="KW-0479">Metal-binding</keyword>
<feature type="region of interest" description="Disordered" evidence="6">
    <location>
        <begin position="118"/>
        <end position="144"/>
    </location>
</feature>
<dbReference type="OrthoDB" id="2123952at2759"/>
<dbReference type="CDD" id="cd12148">
    <property type="entry name" value="fungal_TF_MHR"/>
    <property type="match status" value="1"/>
</dbReference>
<dbReference type="CDD" id="cd00067">
    <property type="entry name" value="GAL4"/>
    <property type="match status" value="1"/>
</dbReference>
<dbReference type="SMART" id="SM00066">
    <property type="entry name" value="GAL4"/>
    <property type="match status" value="1"/>
</dbReference>
<feature type="region of interest" description="Disordered" evidence="6">
    <location>
        <begin position="1"/>
        <end position="37"/>
    </location>
</feature>
<evidence type="ECO:0000256" key="1">
    <source>
        <dbReference type="ARBA" id="ARBA00022723"/>
    </source>
</evidence>
<keyword evidence="5" id="KW-0539">Nucleus</keyword>
<dbReference type="GO" id="GO:0006351">
    <property type="term" value="P:DNA-templated transcription"/>
    <property type="evidence" value="ECO:0007669"/>
    <property type="project" value="InterPro"/>
</dbReference>
<dbReference type="PROSITE" id="PS00463">
    <property type="entry name" value="ZN2_CY6_FUNGAL_1"/>
    <property type="match status" value="1"/>
</dbReference>
<dbReference type="Pfam" id="PF04082">
    <property type="entry name" value="Fungal_trans"/>
    <property type="match status" value="1"/>
</dbReference>
<dbReference type="Pfam" id="PF00172">
    <property type="entry name" value="Zn_clus"/>
    <property type="match status" value="1"/>
</dbReference>
<dbReference type="GO" id="GO:0003677">
    <property type="term" value="F:DNA binding"/>
    <property type="evidence" value="ECO:0007669"/>
    <property type="project" value="UniProtKB-KW"/>
</dbReference>
<dbReference type="InterPro" id="IPR001138">
    <property type="entry name" value="Zn2Cys6_DnaBD"/>
</dbReference>
<feature type="domain" description="Zn(2)-C6 fungal-type" evidence="7">
    <location>
        <begin position="38"/>
        <end position="69"/>
    </location>
</feature>
<dbReference type="PROSITE" id="PS50048">
    <property type="entry name" value="ZN2_CY6_FUNGAL_2"/>
    <property type="match status" value="1"/>
</dbReference>
<keyword evidence="4" id="KW-0804">Transcription</keyword>
<dbReference type="SMART" id="SM00906">
    <property type="entry name" value="Fungal_trans"/>
    <property type="match status" value="1"/>
</dbReference>
<keyword evidence="3" id="KW-0238">DNA-binding</keyword>
<reference evidence="8" key="1">
    <citation type="submission" date="2022-12" db="EMBL/GenBank/DDBJ databases">
        <authorList>
            <person name="Petersen C."/>
        </authorList>
    </citation>
    <scope>NUCLEOTIDE SEQUENCE</scope>
    <source>
        <strain evidence="8">IBT 29495</strain>
    </source>
</reference>
<dbReference type="EMBL" id="JAPWDS010000001">
    <property type="protein sequence ID" value="KAJ5520711.1"/>
    <property type="molecule type" value="Genomic_DNA"/>
</dbReference>
<dbReference type="SUPFAM" id="SSF57701">
    <property type="entry name" value="Zn2/Cys6 DNA-binding domain"/>
    <property type="match status" value="1"/>
</dbReference>
<dbReference type="PANTHER" id="PTHR46910:SF25">
    <property type="entry name" value="ABC-TRANSPORTER-REGULATING TRANSCRIPTION FACTOR"/>
    <property type="match status" value="1"/>
</dbReference>
<dbReference type="InterPro" id="IPR036864">
    <property type="entry name" value="Zn2-C6_fun-type_DNA-bd_sf"/>
</dbReference>
<evidence type="ECO:0000256" key="3">
    <source>
        <dbReference type="ARBA" id="ARBA00023125"/>
    </source>
</evidence>
<dbReference type="InterPro" id="IPR050987">
    <property type="entry name" value="AtrR-like"/>
</dbReference>
<name>A0A9W9Y5V8_9EURO</name>
<evidence type="ECO:0000259" key="7">
    <source>
        <dbReference type="PROSITE" id="PS50048"/>
    </source>
</evidence>
<evidence type="ECO:0000256" key="4">
    <source>
        <dbReference type="ARBA" id="ARBA00023163"/>
    </source>
</evidence>